<sequence length="269" mass="30754">MWDWLKFFPFEHPRNVHPKANEIRGPYLTTPVNNKWIFDDSAFYFKAPRSNPVFGLFGDGDSVDGVKPGLMNILKGQWERVYGGSESPPDCWGTDLFYRNEWYFVGPWFSGKQATFSSLALLVSANNESKFLNSSLLHPRVFEMAVADYLDSSYGYKRSGESPIYRGPLNWRIQSLSSTIKAVVCDIHHIHNGGKDNPMLRRLVFFPVTDHQFVQVVFNFGGVAIYRDDMRTKPLMALCDSIINSMHMTVGESTLAKWNKVKEECPDMS</sequence>
<evidence type="ECO:0000313" key="1">
    <source>
        <dbReference type="EMBL" id="MCA6063903.1"/>
    </source>
</evidence>
<reference evidence="1 2" key="1">
    <citation type="submission" date="2020-12" db="EMBL/GenBank/DDBJ databases">
        <title>Novel Thalassolituus-related marine hydrocarbonoclastic bacteria mediated algae-derived hydrocarbons mineralization in twilight zone of the northern South China Sea.</title>
        <authorList>
            <person name="Dong C."/>
        </authorList>
    </citation>
    <scope>NUCLEOTIDE SEQUENCE [LARGE SCALE GENOMIC DNA]</scope>
    <source>
        <strain evidence="1 2">IMCC1826</strain>
    </source>
</reference>
<keyword evidence="2" id="KW-1185">Reference proteome</keyword>
<evidence type="ECO:0000313" key="2">
    <source>
        <dbReference type="Proteomes" id="UP000714380"/>
    </source>
</evidence>
<comment type="caution">
    <text evidence="1">The sequence shown here is derived from an EMBL/GenBank/DDBJ whole genome shotgun (WGS) entry which is preliminary data.</text>
</comment>
<accession>A0ABS7ZRN0</accession>
<organism evidence="1 2">
    <name type="scientific">Thalassolituus marinus</name>
    <dbReference type="NCBI Taxonomy" id="671053"/>
    <lineage>
        <taxon>Bacteria</taxon>
        <taxon>Pseudomonadati</taxon>
        <taxon>Pseudomonadota</taxon>
        <taxon>Gammaproteobacteria</taxon>
        <taxon>Oceanospirillales</taxon>
        <taxon>Oceanospirillaceae</taxon>
        <taxon>Thalassolituus</taxon>
    </lineage>
</organism>
<protein>
    <submittedName>
        <fullName evidence="1">Uncharacterized protein</fullName>
    </submittedName>
</protein>
<name>A0ABS7ZRN0_9GAMM</name>
<dbReference type="RefSeq" id="WP_225674366.1">
    <property type="nucleotide sequence ID" value="NZ_JAEDAH010000046.1"/>
</dbReference>
<feature type="non-terminal residue" evidence="1">
    <location>
        <position position="269"/>
    </location>
</feature>
<gene>
    <name evidence="1" type="ORF">I9W95_09815</name>
</gene>
<dbReference type="EMBL" id="JAEDAH010000046">
    <property type="protein sequence ID" value="MCA6063903.1"/>
    <property type="molecule type" value="Genomic_DNA"/>
</dbReference>
<dbReference type="Proteomes" id="UP000714380">
    <property type="component" value="Unassembled WGS sequence"/>
</dbReference>
<proteinExistence type="predicted"/>